<proteinExistence type="predicted"/>
<evidence type="ECO:0000256" key="1">
    <source>
        <dbReference type="SAM" id="MobiDB-lite"/>
    </source>
</evidence>
<keyword evidence="2" id="KW-0732">Signal</keyword>
<protein>
    <submittedName>
        <fullName evidence="3">Protein CBG02454</fullName>
    </submittedName>
</protein>
<evidence type="ECO:0000313" key="5">
    <source>
        <dbReference type="WormBase" id="CBG02454"/>
    </source>
</evidence>
<feature type="region of interest" description="Disordered" evidence="1">
    <location>
        <begin position="239"/>
        <end position="354"/>
    </location>
</feature>
<reference evidence="3 4" key="2">
    <citation type="journal article" date="2011" name="PLoS Genet.">
        <title>Caenorhabditis briggsae recombinant inbred line genotypes reveal inter-strain incompatibility and the evolution of recombination.</title>
        <authorList>
            <person name="Ross J.A."/>
            <person name="Koboldt D.C."/>
            <person name="Staisch J.E."/>
            <person name="Chamberlin H.M."/>
            <person name="Gupta B.P."/>
            <person name="Miller R.D."/>
            <person name="Baird S.E."/>
            <person name="Haag E.S."/>
        </authorList>
    </citation>
    <scope>NUCLEOTIDE SEQUENCE [LARGE SCALE GENOMIC DNA]</scope>
    <source>
        <strain evidence="3 4">AF16</strain>
    </source>
</reference>
<dbReference type="Proteomes" id="UP000008549">
    <property type="component" value="Unassembled WGS sequence"/>
</dbReference>
<dbReference type="KEGG" id="cbr:CBG_02454"/>
<feature type="compositionally biased region" description="Basic residues" evidence="1">
    <location>
        <begin position="150"/>
        <end position="164"/>
    </location>
</feature>
<feature type="compositionally biased region" description="Low complexity" evidence="1">
    <location>
        <begin position="94"/>
        <end position="110"/>
    </location>
</feature>
<dbReference type="GeneID" id="8572276"/>
<name>A8WUA4_CAEBR</name>
<evidence type="ECO:0000256" key="2">
    <source>
        <dbReference type="SAM" id="SignalP"/>
    </source>
</evidence>
<dbReference type="eggNOG" id="ENOG502TH5Z">
    <property type="taxonomic scope" value="Eukaryota"/>
</dbReference>
<feature type="signal peptide" evidence="2">
    <location>
        <begin position="1"/>
        <end position="24"/>
    </location>
</feature>
<feature type="compositionally biased region" description="Basic and acidic residues" evidence="1">
    <location>
        <begin position="291"/>
        <end position="308"/>
    </location>
</feature>
<feature type="compositionally biased region" description="Basic residues" evidence="1">
    <location>
        <begin position="320"/>
        <end position="345"/>
    </location>
</feature>
<evidence type="ECO:0000313" key="4">
    <source>
        <dbReference type="Proteomes" id="UP000008549"/>
    </source>
</evidence>
<keyword evidence="4" id="KW-1185">Reference proteome</keyword>
<dbReference type="AlphaFoldDB" id="A8WUA4"/>
<dbReference type="OMA" id="KCGAWKS"/>
<dbReference type="FunCoup" id="A8WUA4">
    <property type="interactions" value="1366"/>
</dbReference>
<evidence type="ECO:0000313" key="3">
    <source>
        <dbReference type="EMBL" id="CAP24066.2"/>
    </source>
</evidence>
<accession>A8WUA4</accession>
<feature type="chain" id="PRO_5002729534" evidence="2">
    <location>
        <begin position="25"/>
        <end position="454"/>
    </location>
</feature>
<gene>
    <name evidence="3 5" type="ORF">CBG02454</name>
    <name evidence="3" type="ORF">CBG_02454</name>
</gene>
<reference evidence="3 4" key="1">
    <citation type="journal article" date="2003" name="PLoS Biol.">
        <title>The genome sequence of Caenorhabditis briggsae: a platform for comparative genomics.</title>
        <authorList>
            <person name="Stein L.D."/>
            <person name="Bao Z."/>
            <person name="Blasiar D."/>
            <person name="Blumenthal T."/>
            <person name="Brent M.R."/>
            <person name="Chen N."/>
            <person name="Chinwalla A."/>
            <person name="Clarke L."/>
            <person name="Clee C."/>
            <person name="Coghlan A."/>
            <person name="Coulson A."/>
            <person name="D'Eustachio P."/>
            <person name="Fitch D.H."/>
            <person name="Fulton L.A."/>
            <person name="Fulton R.E."/>
            <person name="Griffiths-Jones S."/>
            <person name="Harris T.W."/>
            <person name="Hillier L.W."/>
            <person name="Kamath R."/>
            <person name="Kuwabara P.E."/>
            <person name="Mardis E.R."/>
            <person name="Marra M.A."/>
            <person name="Miner T.L."/>
            <person name="Minx P."/>
            <person name="Mullikin J.C."/>
            <person name="Plumb R.W."/>
            <person name="Rogers J."/>
            <person name="Schein J.E."/>
            <person name="Sohrmann M."/>
            <person name="Spieth J."/>
            <person name="Stajich J.E."/>
            <person name="Wei C."/>
            <person name="Willey D."/>
            <person name="Wilson R.K."/>
            <person name="Durbin R."/>
            <person name="Waterston R.H."/>
        </authorList>
    </citation>
    <scope>NUCLEOTIDE SEQUENCE [LARGE SCALE GENOMIC DNA]</scope>
    <source>
        <strain evidence="3 4">AF16</strain>
    </source>
</reference>
<dbReference type="CTD" id="8572276"/>
<organism evidence="3 4">
    <name type="scientific">Caenorhabditis briggsae</name>
    <dbReference type="NCBI Taxonomy" id="6238"/>
    <lineage>
        <taxon>Eukaryota</taxon>
        <taxon>Metazoa</taxon>
        <taxon>Ecdysozoa</taxon>
        <taxon>Nematoda</taxon>
        <taxon>Chromadorea</taxon>
        <taxon>Rhabditida</taxon>
        <taxon>Rhabditina</taxon>
        <taxon>Rhabditomorpha</taxon>
        <taxon>Rhabditoidea</taxon>
        <taxon>Rhabditidae</taxon>
        <taxon>Peloderinae</taxon>
        <taxon>Caenorhabditis</taxon>
    </lineage>
</organism>
<dbReference type="InParanoid" id="A8WUA4"/>
<feature type="region of interest" description="Disordered" evidence="1">
    <location>
        <begin position="91"/>
        <end position="186"/>
    </location>
</feature>
<sequence length="454" mass="51712">MKKLTEKWLNIFLMVVHYVFEVDSQLRSFSNVGNIVMEQDPRDQDPFYRNYYARAEGMSLAAVNSVVHNVKHQSEGQFTIWDELPSHRVRPGYTTTTKRPKTTTTTVPWVRGRHRPQLGQQQAPWYQNDPDKYDNGYGTDYDDDAYRPPSRTRGRRPTGSRGRRPPAPTAPVRVQVGKGDELVENEDGGGFAAIEEGVKADVDAEGLAKPEEGMKMVTTTEKPTTQTVAKTTATTKKILVKKKEKEDESEGSKDENPRHQIYNQVPYPDDHGYTHSMTPTTPTHPAETIGDDYHSFENMDCKEVREDKTDEDGESEEKPKTKKSKKSKKSRKKKDKKTKNKKRKGNKENNVSLDYLTSKEKIDEGMRNRGHILNELHGTDDEDLKKIRKNTEPQENGIDCSTAVDEFPLKCGAWKSAGFCETNQATQFLWCRKTCICSLMHIRTTSTSSPNSRE</sequence>
<feature type="compositionally biased region" description="Basic and acidic residues" evidence="1">
    <location>
        <begin position="241"/>
        <end position="258"/>
    </location>
</feature>
<dbReference type="WormBase" id="CBG02454">
    <property type="protein sequence ID" value="CBP34765"/>
    <property type="gene ID" value="WBGene00025503"/>
</dbReference>
<dbReference type="EMBL" id="HE601438">
    <property type="protein sequence ID" value="CAP24066.2"/>
    <property type="molecule type" value="Genomic_DNA"/>
</dbReference>
<dbReference type="RefSeq" id="XP_045092298.1">
    <property type="nucleotide sequence ID" value="XM_045242563.1"/>
</dbReference>
<dbReference type="HOGENOM" id="CLU_603028_0_0_1"/>